<dbReference type="Pfam" id="PF00356">
    <property type="entry name" value="LacI"/>
    <property type="match status" value="1"/>
</dbReference>
<dbReference type="PROSITE" id="PS50932">
    <property type="entry name" value="HTH_LACI_2"/>
    <property type="match status" value="1"/>
</dbReference>
<comment type="caution">
    <text evidence="5">The sequence shown here is derived from an EMBL/GenBank/DDBJ whole genome shotgun (WGS) entry which is preliminary data.</text>
</comment>
<evidence type="ECO:0000313" key="5">
    <source>
        <dbReference type="EMBL" id="MFD1518481.1"/>
    </source>
</evidence>
<dbReference type="SUPFAM" id="SSF53822">
    <property type="entry name" value="Periplasmic binding protein-like I"/>
    <property type="match status" value="1"/>
</dbReference>
<evidence type="ECO:0000313" key="6">
    <source>
        <dbReference type="Proteomes" id="UP001597114"/>
    </source>
</evidence>
<keyword evidence="6" id="KW-1185">Reference proteome</keyword>
<dbReference type="InterPro" id="IPR000843">
    <property type="entry name" value="HTH_LacI"/>
</dbReference>
<feature type="domain" description="HTH lacI-type" evidence="4">
    <location>
        <begin position="4"/>
        <end position="58"/>
    </location>
</feature>
<dbReference type="SMART" id="SM00354">
    <property type="entry name" value="HTH_LACI"/>
    <property type="match status" value="1"/>
</dbReference>
<protein>
    <submittedName>
        <fullName evidence="5">LacI family DNA-binding transcriptional regulator</fullName>
    </submittedName>
</protein>
<evidence type="ECO:0000259" key="4">
    <source>
        <dbReference type="PROSITE" id="PS50932"/>
    </source>
</evidence>
<proteinExistence type="predicted"/>
<dbReference type="Gene3D" id="1.10.260.40">
    <property type="entry name" value="lambda repressor-like DNA-binding domains"/>
    <property type="match status" value="1"/>
</dbReference>
<dbReference type="Proteomes" id="UP001597114">
    <property type="component" value="Unassembled WGS sequence"/>
</dbReference>
<organism evidence="5 6">
    <name type="scientific">Pseudonocardia yunnanensis</name>
    <dbReference type="NCBI Taxonomy" id="58107"/>
    <lineage>
        <taxon>Bacteria</taxon>
        <taxon>Bacillati</taxon>
        <taxon>Actinomycetota</taxon>
        <taxon>Actinomycetes</taxon>
        <taxon>Pseudonocardiales</taxon>
        <taxon>Pseudonocardiaceae</taxon>
        <taxon>Pseudonocardia</taxon>
    </lineage>
</organism>
<keyword evidence="1" id="KW-0805">Transcription regulation</keyword>
<dbReference type="PANTHER" id="PTHR30146">
    <property type="entry name" value="LACI-RELATED TRANSCRIPTIONAL REPRESSOR"/>
    <property type="match status" value="1"/>
</dbReference>
<keyword evidence="2 5" id="KW-0238">DNA-binding</keyword>
<dbReference type="Gene3D" id="3.40.50.2300">
    <property type="match status" value="2"/>
</dbReference>
<keyword evidence="3" id="KW-0804">Transcription</keyword>
<name>A0ABW4ESU7_9PSEU</name>
<dbReference type="EMBL" id="JBHUCO010000013">
    <property type="protein sequence ID" value="MFD1518481.1"/>
    <property type="molecule type" value="Genomic_DNA"/>
</dbReference>
<sequence length="348" mass="37889">MSRVGIRELAAELGMSISTVSRAMNAREDVSAATRERVTAAAERLGYQPNQSGRTLRRGATGTVALVIQTNTARTEMGETFYFSLCDGLQQVLATKSLDLVLLPVGASADPDQYLVNAVDRHLADAYVVSNTHRVDRRIEYLTQRAVPFVALGRGGVSDHAWLDLDFEGVAAHSVARLAGLGHERIALASDDRDITSTFEFVRGYRRALAEHGLPTDSGWEIRVPDMPEGGAILADRLLAMSPRPTAVVLAQETLAIGLYRRLREAGVEPGSDLAVIGFRKNPVCDHLLPSLTSFEVSLDDYGRRLGEIVLGRLTPDCPDDQPVQEVWAMKIVPGESDAHPPREKAAR</sequence>
<evidence type="ECO:0000256" key="2">
    <source>
        <dbReference type="ARBA" id="ARBA00023125"/>
    </source>
</evidence>
<dbReference type="InterPro" id="IPR046335">
    <property type="entry name" value="LacI/GalR-like_sensor"/>
</dbReference>
<dbReference type="InterPro" id="IPR010982">
    <property type="entry name" value="Lambda_DNA-bd_dom_sf"/>
</dbReference>
<gene>
    <name evidence="5" type="ORF">ACFSJD_13360</name>
</gene>
<evidence type="ECO:0000256" key="3">
    <source>
        <dbReference type="ARBA" id="ARBA00023163"/>
    </source>
</evidence>
<dbReference type="SUPFAM" id="SSF47413">
    <property type="entry name" value="lambda repressor-like DNA-binding domains"/>
    <property type="match status" value="1"/>
</dbReference>
<reference evidence="6" key="1">
    <citation type="journal article" date="2019" name="Int. J. Syst. Evol. Microbiol.">
        <title>The Global Catalogue of Microorganisms (GCM) 10K type strain sequencing project: providing services to taxonomists for standard genome sequencing and annotation.</title>
        <authorList>
            <consortium name="The Broad Institute Genomics Platform"/>
            <consortium name="The Broad Institute Genome Sequencing Center for Infectious Disease"/>
            <person name="Wu L."/>
            <person name="Ma J."/>
        </authorList>
    </citation>
    <scope>NUCLEOTIDE SEQUENCE [LARGE SCALE GENOMIC DNA]</scope>
    <source>
        <strain evidence="6">CCM 7043</strain>
    </source>
</reference>
<dbReference type="GO" id="GO:0003677">
    <property type="term" value="F:DNA binding"/>
    <property type="evidence" value="ECO:0007669"/>
    <property type="project" value="UniProtKB-KW"/>
</dbReference>
<accession>A0ABW4ESU7</accession>
<dbReference type="RefSeq" id="WP_344729717.1">
    <property type="nucleotide sequence ID" value="NZ_BAAAUS010000063.1"/>
</dbReference>
<dbReference type="PANTHER" id="PTHR30146:SF138">
    <property type="entry name" value="TRANSCRIPTIONAL REGULATORY PROTEIN"/>
    <property type="match status" value="1"/>
</dbReference>
<dbReference type="CDD" id="cd01392">
    <property type="entry name" value="HTH_LacI"/>
    <property type="match status" value="1"/>
</dbReference>
<evidence type="ECO:0000256" key="1">
    <source>
        <dbReference type="ARBA" id="ARBA00023015"/>
    </source>
</evidence>
<dbReference type="InterPro" id="IPR028082">
    <property type="entry name" value="Peripla_BP_I"/>
</dbReference>
<dbReference type="Pfam" id="PF13377">
    <property type="entry name" value="Peripla_BP_3"/>
    <property type="match status" value="1"/>
</dbReference>